<evidence type="ECO:0000313" key="8">
    <source>
        <dbReference type="EMBL" id="KAG6538298.1"/>
    </source>
</evidence>
<keyword evidence="4" id="KW-0418">Kinase</keyword>
<proteinExistence type="predicted"/>
<keyword evidence="5 6" id="KW-0067">ATP-binding</keyword>
<comment type="caution">
    <text evidence="8">The sequence shown here is derived from an EMBL/GenBank/DDBJ whole genome shotgun (WGS) entry which is preliminary data.</text>
</comment>
<dbReference type="SUPFAM" id="SSF56112">
    <property type="entry name" value="Protein kinase-like (PK-like)"/>
    <property type="match status" value="1"/>
</dbReference>
<name>A0A8J5IT75_ZINOF</name>
<evidence type="ECO:0000256" key="5">
    <source>
        <dbReference type="ARBA" id="ARBA00022840"/>
    </source>
</evidence>
<evidence type="ECO:0000256" key="1">
    <source>
        <dbReference type="ARBA" id="ARBA00022527"/>
    </source>
</evidence>
<keyword evidence="1" id="KW-0723">Serine/threonine-protein kinase</keyword>
<keyword evidence="3 6" id="KW-0547">Nucleotide-binding</keyword>
<organism evidence="8 9">
    <name type="scientific">Zingiber officinale</name>
    <name type="common">Ginger</name>
    <name type="synonym">Amomum zingiber</name>
    <dbReference type="NCBI Taxonomy" id="94328"/>
    <lineage>
        <taxon>Eukaryota</taxon>
        <taxon>Viridiplantae</taxon>
        <taxon>Streptophyta</taxon>
        <taxon>Embryophyta</taxon>
        <taxon>Tracheophyta</taxon>
        <taxon>Spermatophyta</taxon>
        <taxon>Magnoliopsida</taxon>
        <taxon>Liliopsida</taxon>
        <taxon>Zingiberales</taxon>
        <taxon>Zingiberaceae</taxon>
        <taxon>Zingiber</taxon>
    </lineage>
</organism>
<dbReference type="PROSITE" id="PS00107">
    <property type="entry name" value="PROTEIN_KINASE_ATP"/>
    <property type="match status" value="1"/>
</dbReference>
<keyword evidence="2" id="KW-0808">Transferase</keyword>
<dbReference type="Gene3D" id="3.30.200.20">
    <property type="entry name" value="Phosphorylase Kinase, domain 1"/>
    <property type="match status" value="1"/>
</dbReference>
<dbReference type="EMBL" id="JACMSC010000001">
    <property type="protein sequence ID" value="KAG6538298.1"/>
    <property type="molecule type" value="Genomic_DNA"/>
</dbReference>
<evidence type="ECO:0000256" key="2">
    <source>
        <dbReference type="ARBA" id="ARBA00022679"/>
    </source>
</evidence>
<dbReference type="PANTHER" id="PTHR43895">
    <property type="entry name" value="CALCIUM/CALMODULIN-DEPENDENT PROTEIN KINASE KINASE-RELATED"/>
    <property type="match status" value="1"/>
</dbReference>
<feature type="region of interest" description="Disordered" evidence="7">
    <location>
        <begin position="1"/>
        <end position="62"/>
    </location>
</feature>
<protein>
    <recommendedName>
        <fullName evidence="10">Protein kinase domain-containing protein</fullName>
    </recommendedName>
</protein>
<dbReference type="PANTHER" id="PTHR43895:SF104">
    <property type="entry name" value="CBL-INTERACTING SERINE_THREONINE-PROTEIN KINASE 3"/>
    <property type="match status" value="1"/>
</dbReference>
<feature type="compositionally biased region" description="Basic and acidic residues" evidence="7">
    <location>
        <begin position="13"/>
        <end position="40"/>
    </location>
</feature>
<evidence type="ECO:0000256" key="4">
    <source>
        <dbReference type="ARBA" id="ARBA00022777"/>
    </source>
</evidence>
<dbReference type="AlphaFoldDB" id="A0A8J5IT75"/>
<keyword evidence="9" id="KW-1185">Reference proteome</keyword>
<dbReference type="InterPro" id="IPR017441">
    <property type="entry name" value="Protein_kinase_ATP_BS"/>
</dbReference>
<evidence type="ECO:0000256" key="6">
    <source>
        <dbReference type="PROSITE-ProRule" id="PRU10141"/>
    </source>
</evidence>
<dbReference type="GO" id="GO:0004674">
    <property type="term" value="F:protein serine/threonine kinase activity"/>
    <property type="evidence" value="ECO:0007669"/>
    <property type="project" value="UniProtKB-KW"/>
</dbReference>
<dbReference type="InterPro" id="IPR011009">
    <property type="entry name" value="Kinase-like_dom_sf"/>
</dbReference>
<dbReference type="GO" id="GO:0007165">
    <property type="term" value="P:signal transduction"/>
    <property type="evidence" value="ECO:0007669"/>
    <property type="project" value="TreeGrafter"/>
</dbReference>
<evidence type="ECO:0000313" key="9">
    <source>
        <dbReference type="Proteomes" id="UP000734854"/>
    </source>
</evidence>
<evidence type="ECO:0000256" key="3">
    <source>
        <dbReference type="ARBA" id="ARBA00022741"/>
    </source>
</evidence>
<evidence type="ECO:0008006" key="10">
    <source>
        <dbReference type="Google" id="ProtNLM"/>
    </source>
</evidence>
<sequence>MSGGVLQWVTEDPDAREGETGERDLPRRQRAAGEGEDHRRTALPAEEEVGADHYHQGRRTAGQRYLRHHLRGGAPEAPAPIHQPLLLLYHLHTHRFPLCFHSAAPADPSSISAAESPRPAYLIQQKCRIAGFKGRFPNPLYCKQVIDGLLLLVKHTNHSLGAYQINYRMESGTSKSKVKRHVGKSELGRTIGEGTFAKVRFAKNIETGEPVAIKILDKEKVLKHKLVEQLQHTPINISLAGDKPQGVHNVQDKSCHSPLSKKVSLVGDEPSEVHNGQDKPSHSCLSKKVSLAGDELAGVHNAQDKPSHSLLSKLAGYKPSHSLFSETVPGDKPSHSRLTMQAHLRPFITCRQKFLGIDMFHS</sequence>
<gene>
    <name evidence="8" type="ORF">ZIOFF_003413</name>
</gene>
<evidence type="ECO:0000256" key="7">
    <source>
        <dbReference type="SAM" id="MobiDB-lite"/>
    </source>
</evidence>
<reference evidence="8 9" key="1">
    <citation type="submission" date="2020-08" db="EMBL/GenBank/DDBJ databases">
        <title>Plant Genome Project.</title>
        <authorList>
            <person name="Zhang R.-G."/>
        </authorList>
    </citation>
    <scope>NUCLEOTIDE SEQUENCE [LARGE SCALE GENOMIC DNA]</scope>
    <source>
        <tissue evidence="8">Rhizome</tissue>
    </source>
</reference>
<dbReference type="Proteomes" id="UP000734854">
    <property type="component" value="Unassembled WGS sequence"/>
</dbReference>
<accession>A0A8J5IT75</accession>
<dbReference type="GO" id="GO:0005524">
    <property type="term" value="F:ATP binding"/>
    <property type="evidence" value="ECO:0007669"/>
    <property type="project" value="UniProtKB-UniRule"/>
</dbReference>
<feature type="binding site" evidence="6">
    <location>
        <position position="214"/>
    </location>
    <ligand>
        <name>ATP</name>
        <dbReference type="ChEBI" id="CHEBI:30616"/>
    </ligand>
</feature>